<sequence length="93" mass="9887">MSANQPGITISIIPQNIASSYQVTMTETATGTVIITMTPVIQPYNTPPSTPPHIGAGADIENSDSHTSEGKSIPNWNTTRFKVHAADPIVKMP</sequence>
<proteinExistence type="predicted"/>
<feature type="region of interest" description="Disordered" evidence="1">
    <location>
        <begin position="44"/>
        <end position="76"/>
    </location>
</feature>
<dbReference type="HOGENOM" id="CLU_186264_0_0_1"/>
<dbReference type="OMA" id="WNTTRFK"/>
<reference evidence="2 3" key="1">
    <citation type="journal article" date="2003" name="Nature">
        <title>The genome sequence of the filamentous fungus Neurospora crassa.</title>
        <authorList>
            <person name="Galagan J.E."/>
            <person name="Calvo S.E."/>
            <person name="Borkovich K.A."/>
            <person name="Selker E.U."/>
            <person name="Read N.D."/>
            <person name="Jaffe D."/>
            <person name="FitzHugh W."/>
            <person name="Ma L.J."/>
            <person name="Smirnov S."/>
            <person name="Purcell S."/>
            <person name="Rehman B."/>
            <person name="Elkins T."/>
            <person name="Engels R."/>
            <person name="Wang S."/>
            <person name="Nielsen C.B."/>
            <person name="Butler J."/>
            <person name="Endrizzi M."/>
            <person name="Qui D."/>
            <person name="Ianakiev P."/>
            <person name="Bell-Pedersen D."/>
            <person name="Nelson M.A."/>
            <person name="Werner-Washburne M."/>
            <person name="Selitrennikoff C.P."/>
            <person name="Kinsey J.A."/>
            <person name="Braun E.L."/>
            <person name="Zelter A."/>
            <person name="Schulte U."/>
            <person name="Kothe G.O."/>
            <person name="Jedd G."/>
            <person name="Mewes W."/>
            <person name="Staben C."/>
            <person name="Marcotte E."/>
            <person name="Greenberg D."/>
            <person name="Roy A."/>
            <person name="Foley K."/>
            <person name="Naylor J."/>
            <person name="Stange-Thomann N."/>
            <person name="Barrett R."/>
            <person name="Gnerre S."/>
            <person name="Kamal M."/>
            <person name="Kamvysselis M."/>
            <person name="Mauceli E."/>
            <person name="Bielke C."/>
            <person name="Rudd S."/>
            <person name="Frishman D."/>
            <person name="Krystofova S."/>
            <person name="Rasmussen C."/>
            <person name="Metzenberg R.L."/>
            <person name="Perkins D.D."/>
            <person name="Kroken S."/>
            <person name="Cogoni C."/>
            <person name="Macino G."/>
            <person name="Catcheside D."/>
            <person name="Li W."/>
            <person name="Pratt R.J."/>
            <person name="Osmani S.A."/>
            <person name="DeSouza C.P."/>
            <person name="Glass L."/>
            <person name="Orbach M.J."/>
            <person name="Berglund J.A."/>
            <person name="Voelker R."/>
            <person name="Yarden O."/>
            <person name="Plamann M."/>
            <person name="Seiler S."/>
            <person name="Dunlap J."/>
            <person name="Radford A."/>
            <person name="Aramayo R."/>
            <person name="Natvig D.O."/>
            <person name="Alex L.A."/>
            <person name="Mannhaupt G."/>
            <person name="Ebbole D.J."/>
            <person name="Freitag M."/>
            <person name="Paulsen I."/>
            <person name="Sachs M.S."/>
            <person name="Lander E.S."/>
            <person name="Nusbaum C."/>
            <person name="Birren B."/>
        </authorList>
    </citation>
    <scope>NUCLEOTIDE SEQUENCE [LARGE SCALE GENOMIC DNA]</scope>
    <source>
        <strain evidence="3">ATCC 24698 / 74-OR23-1A / CBS 708.71 / DSM 1257 / FGSC 987</strain>
    </source>
</reference>
<protein>
    <submittedName>
        <fullName evidence="2">Uncharacterized protein</fullName>
    </submittedName>
</protein>
<dbReference type="OrthoDB" id="10433251at2759"/>
<dbReference type="PaxDb" id="5141-EFNCRP00000003129"/>
<dbReference type="InParanoid" id="Q7S564"/>
<dbReference type="Proteomes" id="UP000001805">
    <property type="component" value="Chromosome 7, Linkage Group VII"/>
</dbReference>
<keyword evidence="3" id="KW-1185">Reference proteome</keyword>
<evidence type="ECO:0000313" key="2">
    <source>
        <dbReference type="EMBL" id="EAA30714.1"/>
    </source>
</evidence>
<dbReference type="EMBL" id="CM002242">
    <property type="protein sequence ID" value="EAA30714.1"/>
    <property type="molecule type" value="Genomic_DNA"/>
</dbReference>
<dbReference type="VEuPathDB" id="FungiDB:NCU02306"/>
<dbReference type="AlphaFoldDB" id="Q7S564"/>
<accession>Q7S564</accession>
<dbReference type="RefSeq" id="XP_959950.1">
    <property type="nucleotide sequence ID" value="XM_954857.1"/>
</dbReference>
<dbReference type="KEGG" id="ncr:NCU02306"/>
<name>Q7S564_NEUCR</name>
<organism evidence="2 3">
    <name type="scientific">Neurospora crassa (strain ATCC 24698 / 74-OR23-1A / CBS 708.71 / DSM 1257 / FGSC 987)</name>
    <dbReference type="NCBI Taxonomy" id="367110"/>
    <lineage>
        <taxon>Eukaryota</taxon>
        <taxon>Fungi</taxon>
        <taxon>Dikarya</taxon>
        <taxon>Ascomycota</taxon>
        <taxon>Pezizomycotina</taxon>
        <taxon>Sordariomycetes</taxon>
        <taxon>Sordariomycetidae</taxon>
        <taxon>Sordariales</taxon>
        <taxon>Sordariaceae</taxon>
        <taxon>Neurospora</taxon>
    </lineage>
</organism>
<evidence type="ECO:0000256" key="1">
    <source>
        <dbReference type="SAM" id="MobiDB-lite"/>
    </source>
</evidence>
<gene>
    <name evidence="2" type="ORF">NCU02306</name>
</gene>
<evidence type="ECO:0000313" key="3">
    <source>
        <dbReference type="Proteomes" id="UP000001805"/>
    </source>
</evidence>
<dbReference type="GeneID" id="3876065"/>